<accession>A0ABQ1G4W3</accession>
<organism evidence="2 3">
    <name type="scientific">Kroppenstedtia guangzhouensis</name>
    <dbReference type="NCBI Taxonomy" id="1274356"/>
    <lineage>
        <taxon>Bacteria</taxon>
        <taxon>Bacillati</taxon>
        <taxon>Bacillota</taxon>
        <taxon>Bacilli</taxon>
        <taxon>Bacillales</taxon>
        <taxon>Thermoactinomycetaceae</taxon>
        <taxon>Kroppenstedtia</taxon>
    </lineage>
</organism>
<proteinExistence type="predicted"/>
<dbReference type="RefSeq" id="WP_188429952.1">
    <property type="nucleotide sequence ID" value="NZ_BMEX01000002.1"/>
</dbReference>
<name>A0ABQ1G4W3_9BACL</name>
<evidence type="ECO:0000313" key="2">
    <source>
        <dbReference type="EMBL" id="GGA36793.1"/>
    </source>
</evidence>
<comment type="caution">
    <text evidence="2">The sequence shown here is derived from an EMBL/GenBank/DDBJ whole genome shotgun (WGS) entry which is preliminary data.</text>
</comment>
<keyword evidence="1" id="KW-0472">Membrane</keyword>
<keyword evidence="3" id="KW-1185">Reference proteome</keyword>
<evidence type="ECO:0000313" key="3">
    <source>
        <dbReference type="Proteomes" id="UP000617979"/>
    </source>
</evidence>
<evidence type="ECO:0008006" key="4">
    <source>
        <dbReference type="Google" id="ProtNLM"/>
    </source>
</evidence>
<sequence length="196" mass="21744">MTLAVHPPGGRESIGVLSKKILIYTASLMLSGALTGFLYSILFFLIGTLLPEPVKIMILSSLAFLYILHEGGIFRLKVPQHHWQIPSTWVNRGDGRDLMVWGTVLGAGIFTYIPHVSFYILYLFTGFFMNPLIGIPMGALYGFSRMLPTWGLALASRMSGRQRALDLTRAKGVKILNRGLNGIVLMMTLIYLVLQA</sequence>
<feature type="transmembrane region" description="Helical" evidence="1">
    <location>
        <begin position="175"/>
        <end position="194"/>
    </location>
</feature>
<keyword evidence="1" id="KW-0812">Transmembrane</keyword>
<feature type="transmembrane region" description="Helical" evidence="1">
    <location>
        <begin position="133"/>
        <end position="155"/>
    </location>
</feature>
<feature type="transmembrane region" description="Helical" evidence="1">
    <location>
        <begin position="98"/>
        <end position="121"/>
    </location>
</feature>
<gene>
    <name evidence="2" type="ORF">GCM10007416_07170</name>
</gene>
<reference evidence="3" key="1">
    <citation type="journal article" date="2019" name="Int. J. Syst. Evol. Microbiol.">
        <title>The Global Catalogue of Microorganisms (GCM) 10K type strain sequencing project: providing services to taxonomists for standard genome sequencing and annotation.</title>
        <authorList>
            <consortium name="The Broad Institute Genomics Platform"/>
            <consortium name="The Broad Institute Genome Sequencing Center for Infectious Disease"/>
            <person name="Wu L."/>
            <person name="Ma J."/>
        </authorList>
    </citation>
    <scope>NUCLEOTIDE SEQUENCE [LARGE SCALE GENOMIC DNA]</scope>
    <source>
        <strain evidence="3">CGMCC 1.12404</strain>
    </source>
</reference>
<evidence type="ECO:0000256" key="1">
    <source>
        <dbReference type="SAM" id="Phobius"/>
    </source>
</evidence>
<dbReference type="EMBL" id="BMEX01000002">
    <property type="protein sequence ID" value="GGA36793.1"/>
    <property type="molecule type" value="Genomic_DNA"/>
</dbReference>
<feature type="transmembrane region" description="Helical" evidence="1">
    <location>
        <begin position="56"/>
        <end position="78"/>
    </location>
</feature>
<protein>
    <recommendedName>
        <fullName evidence="4">Urease accessory protein UreH-like transmembrane domain-containing protein</fullName>
    </recommendedName>
</protein>
<feature type="transmembrane region" description="Helical" evidence="1">
    <location>
        <begin position="21"/>
        <end position="50"/>
    </location>
</feature>
<keyword evidence="1" id="KW-1133">Transmembrane helix</keyword>
<dbReference type="Proteomes" id="UP000617979">
    <property type="component" value="Unassembled WGS sequence"/>
</dbReference>